<dbReference type="SUPFAM" id="SSF51735">
    <property type="entry name" value="NAD(P)-binding Rossmann-fold domains"/>
    <property type="match status" value="1"/>
</dbReference>
<dbReference type="RefSeq" id="WP_301573733.1">
    <property type="nucleotide sequence ID" value="NZ_JAPWIE010000008.1"/>
</dbReference>
<dbReference type="Gene3D" id="3.40.50.720">
    <property type="entry name" value="NAD(P)-binding Rossmann-like Domain"/>
    <property type="match status" value="1"/>
</dbReference>
<comment type="caution">
    <text evidence="2">The sequence shown here is derived from an EMBL/GenBank/DDBJ whole genome shotgun (WGS) entry which is preliminary data.</text>
</comment>
<evidence type="ECO:0000313" key="2">
    <source>
        <dbReference type="EMBL" id="MCZ4553098.1"/>
    </source>
</evidence>
<feature type="domain" description="NAD-dependent epimerase/dehydratase" evidence="1">
    <location>
        <begin position="165"/>
        <end position="267"/>
    </location>
</feature>
<evidence type="ECO:0000313" key="3">
    <source>
        <dbReference type="Proteomes" id="UP001067235"/>
    </source>
</evidence>
<reference evidence="2" key="1">
    <citation type="submission" date="2022-12" db="EMBL/GenBank/DDBJ databases">
        <authorList>
            <person name="Krivoruchko A.V."/>
            <person name="Elkin A."/>
        </authorList>
    </citation>
    <scope>NUCLEOTIDE SEQUENCE</scope>
    <source>
        <strain evidence="2">IEGM 1388</strain>
    </source>
</reference>
<sequence>MTRVLLTGAAGFIGSHLRSALTERGHDVVAVDGMIPAAHGSDAIAPDGVQVADLRQASLVELLDGVDAVCHQAARVGAGVDARDAPDYAADNDLVTARLLAAMFETGCQRMVLASSMVVYGDGTYRDGFGTIVDPPARSTADLEAGRFERYLPSGEPAVWALTPEDAPLAPRSYYAASKAAQESYCRAWSLETGGAVTALRYHNVYGPHMPRDTPYAGVAAIFRSQLEARQAPTVFEDGGQMRDFVHVSDIAAANVAAIERLASETGSGRFEAFNVCSGQPISIKQVAESLTTGISGPAPVTTGRYRPGDVRHIVADPALAAAELGFSASIMPERGLREFATAPLR</sequence>
<dbReference type="Pfam" id="PF01370">
    <property type="entry name" value="Epimerase"/>
    <property type="match status" value="2"/>
</dbReference>
<dbReference type="InterPro" id="IPR036291">
    <property type="entry name" value="NAD(P)-bd_dom_sf"/>
</dbReference>
<dbReference type="PANTHER" id="PTHR43245">
    <property type="entry name" value="BIFUNCTIONAL POLYMYXIN RESISTANCE PROTEIN ARNA"/>
    <property type="match status" value="1"/>
</dbReference>
<dbReference type="InterPro" id="IPR050177">
    <property type="entry name" value="Lipid_A_modif_metabolic_enz"/>
</dbReference>
<accession>A0ABT4N1E5</accession>
<dbReference type="EMBL" id="JAPWIE010000008">
    <property type="protein sequence ID" value="MCZ4553098.1"/>
    <property type="molecule type" value="Genomic_DNA"/>
</dbReference>
<dbReference type="PRINTS" id="PR01713">
    <property type="entry name" value="NUCEPIMERASE"/>
</dbReference>
<protein>
    <submittedName>
        <fullName evidence="2">NAD-dependent epimerase/dehydratase family protein</fullName>
    </submittedName>
</protein>
<dbReference type="Proteomes" id="UP001067235">
    <property type="component" value="Unassembled WGS sequence"/>
</dbReference>
<organism evidence="2 3">
    <name type="scientific">Gordonia rubripertincta</name>
    <name type="common">Rhodococcus corallinus</name>
    <dbReference type="NCBI Taxonomy" id="36822"/>
    <lineage>
        <taxon>Bacteria</taxon>
        <taxon>Bacillati</taxon>
        <taxon>Actinomycetota</taxon>
        <taxon>Actinomycetes</taxon>
        <taxon>Mycobacteriales</taxon>
        <taxon>Gordoniaceae</taxon>
        <taxon>Gordonia</taxon>
    </lineage>
</organism>
<name>A0ABT4N1E5_GORRU</name>
<dbReference type="InterPro" id="IPR001509">
    <property type="entry name" value="Epimerase_deHydtase"/>
</dbReference>
<proteinExistence type="predicted"/>
<keyword evidence="3" id="KW-1185">Reference proteome</keyword>
<feature type="domain" description="NAD-dependent epimerase/dehydratase" evidence="1">
    <location>
        <begin position="4"/>
        <end position="125"/>
    </location>
</feature>
<dbReference type="PANTHER" id="PTHR43245:SF13">
    <property type="entry name" value="UDP-D-APIOSE_UDP-D-XYLOSE SYNTHASE 2"/>
    <property type="match status" value="1"/>
</dbReference>
<evidence type="ECO:0000259" key="1">
    <source>
        <dbReference type="Pfam" id="PF01370"/>
    </source>
</evidence>
<gene>
    <name evidence="2" type="ORF">O4213_24130</name>
</gene>